<organism evidence="1">
    <name type="scientific">Stegastes partitus</name>
    <name type="common">bicolor damselfish</name>
    <dbReference type="NCBI Taxonomy" id="144197"/>
    <lineage>
        <taxon>Eukaryota</taxon>
        <taxon>Metazoa</taxon>
        <taxon>Chordata</taxon>
        <taxon>Craniata</taxon>
        <taxon>Vertebrata</taxon>
        <taxon>Euteleostomi</taxon>
        <taxon>Actinopterygii</taxon>
        <taxon>Neopterygii</taxon>
        <taxon>Teleostei</taxon>
        <taxon>Neoteleostei</taxon>
        <taxon>Acanthomorphata</taxon>
        <taxon>Ovalentaria</taxon>
        <taxon>Pomacentridae</taxon>
        <taxon>Stegastes</taxon>
    </lineage>
</organism>
<dbReference type="Ensembl" id="ENSSPAT00000030600.1">
    <property type="protein sequence ID" value="ENSSPAP00000030108.1"/>
    <property type="gene ID" value="ENSSPAG00000022568.1"/>
</dbReference>
<reference evidence="1" key="1">
    <citation type="submission" date="2023-09" db="UniProtKB">
        <authorList>
            <consortium name="Ensembl"/>
        </authorList>
    </citation>
    <scope>IDENTIFICATION</scope>
</reference>
<dbReference type="GeneTree" id="ENSGT00940000156034"/>
<dbReference type="SUPFAM" id="SSF53649">
    <property type="entry name" value="Alkaline phosphatase-like"/>
    <property type="match status" value="1"/>
</dbReference>
<name>A0A3B5B9A7_9TELE</name>
<evidence type="ECO:0000313" key="1">
    <source>
        <dbReference type="Ensembl" id="ENSSPAP00000030108.1"/>
    </source>
</evidence>
<dbReference type="Gene3D" id="3.40.720.10">
    <property type="entry name" value="Alkaline Phosphatase, subunit A"/>
    <property type="match status" value="1"/>
</dbReference>
<dbReference type="Pfam" id="PF01663">
    <property type="entry name" value="Phosphodiest"/>
    <property type="match status" value="1"/>
</dbReference>
<dbReference type="AlphaFoldDB" id="A0A3B5B9A7"/>
<dbReference type="GO" id="GO:0047429">
    <property type="term" value="F:nucleoside triphosphate diphosphatase activity"/>
    <property type="evidence" value="ECO:0007669"/>
    <property type="project" value="TreeGrafter"/>
</dbReference>
<dbReference type="PANTHER" id="PTHR10151:SF107">
    <property type="entry name" value="ECTONUCLEOTIDE PYROPHOSPHATASE_PHOSPHODIESTERASE FAMILY MEMBER 3"/>
    <property type="match status" value="1"/>
</dbReference>
<protein>
    <submittedName>
        <fullName evidence="1">Venom phosphodiesterase 1-like</fullName>
    </submittedName>
</protein>
<dbReference type="InterPro" id="IPR002591">
    <property type="entry name" value="Phosphodiest/P_Trfase"/>
</dbReference>
<dbReference type="InterPro" id="IPR017850">
    <property type="entry name" value="Alkaline_phosphatase_core_sf"/>
</dbReference>
<sequence length="270" mass="30242">TGFVLSTSGHARGVETAIQGVDKIIGQLMNGLKQLGLHRCVNMLIVADHGMEETSCDRKEVLQELVGDTSNYFVIQGPFGRIRGINKDTVGELMYRHNLLSCYQKIKPYLKAHLPKRLHFANSRRIEDVNVLVEPKWLFERAPQSLTFCSGGNHGYDNDVESMHAMFVGYGPKFLNQTEIEPFSSIELYNLMCDVLEIFPTHNNGTHGSMNHILRKPYHIPTHPAEQSVQSECPLESLLPGEALGCSCSGLVSIVTHPEVFRACPTRRRP</sequence>
<proteinExistence type="predicted"/>
<accession>A0A3B5B9A7</accession>
<dbReference type="GO" id="GO:0009143">
    <property type="term" value="P:nucleoside triphosphate catabolic process"/>
    <property type="evidence" value="ECO:0007669"/>
    <property type="project" value="TreeGrafter"/>
</dbReference>
<dbReference type="PANTHER" id="PTHR10151">
    <property type="entry name" value="ECTONUCLEOTIDE PYROPHOSPHATASE/PHOSPHODIESTERASE"/>
    <property type="match status" value="1"/>
</dbReference>